<dbReference type="RefSeq" id="WP_007019474.1">
    <property type="nucleotide sequence ID" value="NZ_CH724125.1"/>
</dbReference>
<name>A0A7U8GRK9_NEPCE</name>
<dbReference type="Pfam" id="PF01810">
    <property type="entry name" value="LysE"/>
    <property type="match status" value="1"/>
</dbReference>
<evidence type="ECO:0000313" key="8">
    <source>
        <dbReference type="Proteomes" id="UP000002171"/>
    </source>
</evidence>
<feature type="transmembrane region" description="Helical" evidence="6">
    <location>
        <begin position="33"/>
        <end position="57"/>
    </location>
</feature>
<comment type="caution">
    <text evidence="7">The sequence shown here is derived from an EMBL/GenBank/DDBJ whole genome shotgun (WGS) entry which is preliminary data.</text>
</comment>
<dbReference type="InterPro" id="IPR001123">
    <property type="entry name" value="LeuE-type"/>
</dbReference>
<feature type="transmembrane region" description="Helical" evidence="6">
    <location>
        <begin position="63"/>
        <end position="80"/>
    </location>
</feature>
<organism evidence="7 8">
    <name type="scientific">Neptuniibacter caesariensis</name>
    <dbReference type="NCBI Taxonomy" id="207954"/>
    <lineage>
        <taxon>Bacteria</taxon>
        <taxon>Pseudomonadati</taxon>
        <taxon>Pseudomonadota</taxon>
        <taxon>Gammaproteobacteria</taxon>
        <taxon>Oceanospirillales</taxon>
        <taxon>Oceanospirillaceae</taxon>
        <taxon>Neptuniibacter</taxon>
    </lineage>
</organism>
<dbReference type="GO" id="GO:0033228">
    <property type="term" value="P:cysteine export across plasma membrane"/>
    <property type="evidence" value="ECO:0007669"/>
    <property type="project" value="TreeGrafter"/>
</dbReference>
<dbReference type="AlphaFoldDB" id="A0A7U8GRK9"/>
<evidence type="ECO:0000256" key="2">
    <source>
        <dbReference type="ARBA" id="ARBA00022475"/>
    </source>
</evidence>
<comment type="subcellular location">
    <subcellularLocation>
        <location evidence="1">Cell membrane</location>
        <topology evidence="1">Multi-pass membrane protein</topology>
    </subcellularLocation>
</comment>
<feature type="transmembrane region" description="Helical" evidence="6">
    <location>
        <begin position="6"/>
        <end position="26"/>
    </location>
</feature>
<dbReference type="PANTHER" id="PTHR30086">
    <property type="entry name" value="ARGININE EXPORTER PROTEIN ARGO"/>
    <property type="match status" value="1"/>
</dbReference>
<protein>
    <submittedName>
        <fullName evidence="7">Putative transporter protein</fullName>
    </submittedName>
</protein>
<feature type="transmembrane region" description="Helical" evidence="6">
    <location>
        <begin position="140"/>
        <end position="161"/>
    </location>
</feature>
<evidence type="ECO:0000256" key="4">
    <source>
        <dbReference type="ARBA" id="ARBA00022989"/>
    </source>
</evidence>
<evidence type="ECO:0000313" key="7">
    <source>
        <dbReference type="EMBL" id="EAR60461.1"/>
    </source>
</evidence>
<keyword evidence="5 6" id="KW-0472">Membrane</keyword>
<evidence type="ECO:0000256" key="6">
    <source>
        <dbReference type="SAM" id="Phobius"/>
    </source>
</evidence>
<dbReference type="OrthoDB" id="6292618at2"/>
<evidence type="ECO:0000256" key="3">
    <source>
        <dbReference type="ARBA" id="ARBA00022692"/>
    </source>
</evidence>
<dbReference type="GO" id="GO:0005886">
    <property type="term" value="C:plasma membrane"/>
    <property type="evidence" value="ECO:0007669"/>
    <property type="project" value="UniProtKB-SubCell"/>
</dbReference>
<dbReference type="GO" id="GO:0015171">
    <property type="term" value="F:amino acid transmembrane transporter activity"/>
    <property type="evidence" value="ECO:0007669"/>
    <property type="project" value="TreeGrafter"/>
</dbReference>
<sequence length="198" mass="21343">MEIFAYAFGIMYTPGPVNLISLNAGLQGQAQKSLGFCVGVGLAMLILFMIFGYTGAWLVSPEWQRPIALLGAFYILYLVWKIISGTLRQSHTPTGNPEEKHSLVFRNGLIMQLLNPKAPVAILPIATVQFPAAQIDGAGIAVWSFLLACMAFGAPGSYLLIGAKLGKLVQNPIYFKVINLALAALLLWVAVDILAASY</sequence>
<gene>
    <name evidence="7" type="ORF">MED92_09031</name>
</gene>
<feature type="transmembrane region" description="Helical" evidence="6">
    <location>
        <begin position="173"/>
        <end position="195"/>
    </location>
</feature>
<dbReference type="Proteomes" id="UP000002171">
    <property type="component" value="Unassembled WGS sequence"/>
</dbReference>
<dbReference type="PANTHER" id="PTHR30086:SF20">
    <property type="entry name" value="ARGININE EXPORTER PROTEIN ARGO-RELATED"/>
    <property type="match status" value="1"/>
</dbReference>
<keyword evidence="4 6" id="KW-1133">Transmembrane helix</keyword>
<evidence type="ECO:0000256" key="5">
    <source>
        <dbReference type="ARBA" id="ARBA00023136"/>
    </source>
</evidence>
<keyword evidence="8" id="KW-1185">Reference proteome</keyword>
<dbReference type="EMBL" id="AAOW01000017">
    <property type="protein sequence ID" value="EAR60461.1"/>
    <property type="molecule type" value="Genomic_DNA"/>
</dbReference>
<evidence type="ECO:0000256" key="1">
    <source>
        <dbReference type="ARBA" id="ARBA00004651"/>
    </source>
</evidence>
<reference evidence="7 8" key="1">
    <citation type="submission" date="2006-02" db="EMBL/GenBank/DDBJ databases">
        <authorList>
            <person name="Pinhassi J."/>
            <person name="Pedros-Alio C."/>
            <person name="Ferriera S."/>
            <person name="Johnson J."/>
            <person name="Kravitz S."/>
            <person name="Halpern A."/>
            <person name="Remington K."/>
            <person name="Beeson K."/>
            <person name="Tran B."/>
            <person name="Rogers Y.-H."/>
            <person name="Friedman R."/>
            <person name="Venter J.C."/>
        </authorList>
    </citation>
    <scope>NUCLEOTIDE SEQUENCE [LARGE SCALE GENOMIC DNA]</scope>
    <source>
        <strain evidence="7 8">MED92</strain>
    </source>
</reference>
<keyword evidence="3 6" id="KW-0812">Transmembrane</keyword>
<proteinExistence type="predicted"/>
<accession>A0A7U8GRK9</accession>
<keyword evidence="2" id="KW-1003">Cell membrane</keyword>